<proteinExistence type="predicted"/>
<evidence type="ECO:0000313" key="2">
    <source>
        <dbReference type="EMBL" id="CDL95531.1"/>
    </source>
</evidence>
<protein>
    <submittedName>
        <fullName evidence="2">Uncharacterized protein</fullName>
    </submittedName>
</protein>
<gene>
    <name evidence="2" type="ORF">HCOI_01509900</name>
</gene>
<reference evidence="2" key="2">
    <citation type="submission" date="2013-05" db="EMBL/GenBank/DDBJ databases">
        <title>The genome and transcriptome of Haemonchus contortus: a key model parasite for drug and vaccine discovery.</title>
        <authorList>
            <person name="Laing R."/>
            <person name="Kikuchi T."/>
            <person name="Martinelli A."/>
            <person name="Tsai I.J."/>
            <person name="Beech R.N."/>
            <person name="Redman E."/>
            <person name="Holroyd N."/>
            <person name="Bartley D.J."/>
            <person name="Beasley H."/>
            <person name="Britton C."/>
            <person name="Curran D."/>
            <person name="Devaney E."/>
            <person name="Gilabert A."/>
            <person name="Jackson F."/>
            <person name="Hunt M."/>
            <person name="Johnston S."/>
            <person name="Kryukov I."/>
            <person name="Li K."/>
            <person name="Morrison A.A."/>
            <person name="Reid A.J."/>
            <person name="Sargison N."/>
            <person name="Saunders G."/>
            <person name="Wasmuth J.D."/>
            <person name="Wolstenholme A."/>
            <person name="Berriman M."/>
            <person name="Gilleard J.S."/>
            <person name="Cotton J.A."/>
        </authorList>
    </citation>
    <scope>NUCLEOTIDE SEQUENCE [LARGE SCALE GENOMIC DNA]</scope>
    <source>
        <strain evidence="2">ISE/inbred ISE</strain>
    </source>
</reference>
<reference evidence="2" key="1">
    <citation type="submission" date="2013-03" db="EMBL/GenBank/DDBJ databases">
        <authorList>
            <person name="Aslett M."/>
        </authorList>
    </citation>
    <scope>NUCLEOTIDE SEQUENCE [LARGE SCALE GENOMIC DNA]</scope>
    <source>
        <strain evidence="2">ISE/inbred ISE</strain>
    </source>
</reference>
<organism evidence="2">
    <name type="scientific">Haemonchus contortus</name>
    <name type="common">Barber pole worm</name>
    <dbReference type="NCBI Taxonomy" id="6289"/>
    <lineage>
        <taxon>Eukaryota</taxon>
        <taxon>Metazoa</taxon>
        <taxon>Ecdysozoa</taxon>
        <taxon>Nematoda</taxon>
        <taxon>Chromadorea</taxon>
        <taxon>Rhabditida</taxon>
        <taxon>Rhabditina</taxon>
        <taxon>Rhabditomorpha</taxon>
        <taxon>Strongyloidea</taxon>
        <taxon>Trichostrongylidae</taxon>
        <taxon>Haemonchus</taxon>
    </lineage>
</organism>
<dbReference type="EMBL" id="CAVP010059103">
    <property type="protein sequence ID" value="CDL95531.1"/>
    <property type="molecule type" value="Genomic_DNA"/>
</dbReference>
<evidence type="ECO:0000256" key="1">
    <source>
        <dbReference type="SAM" id="MobiDB-lite"/>
    </source>
</evidence>
<sequence length="76" mass="8514">MARRRFGSRATVQSRGPVQCGNSKKEEILIGDAATDPAQIPLHMVNQSKEVKEVKRSTWNSDREVVIFCRGLSTLQ</sequence>
<dbReference type="AlphaFoldDB" id="W6NE45"/>
<feature type="region of interest" description="Disordered" evidence="1">
    <location>
        <begin position="1"/>
        <end position="24"/>
    </location>
</feature>
<comment type="caution">
    <text evidence="2">The sequence shown here is derived from an EMBL/GenBank/DDBJ whole genome shotgun (WGS) entry which is preliminary data.</text>
</comment>
<name>W6NE45_HAECO</name>
<accession>W6NE45</accession>
<feature type="compositionally biased region" description="Polar residues" evidence="1">
    <location>
        <begin position="10"/>
        <end position="22"/>
    </location>
</feature>